<proteinExistence type="predicted"/>
<gene>
    <name evidence="2" type="ORF">OHB34_06310</name>
</gene>
<evidence type="ECO:0000313" key="2">
    <source>
        <dbReference type="EMBL" id="WTS00021.1"/>
    </source>
</evidence>
<name>A0ABZ1MCP6_9ACTN</name>
<organism evidence="2 3">
    <name type="scientific">Streptomyces anthocyanicus</name>
    <dbReference type="NCBI Taxonomy" id="68174"/>
    <lineage>
        <taxon>Bacteria</taxon>
        <taxon>Bacillati</taxon>
        <taxon>Actinomycetota</taxon>
        <taxon>Actinomycetes</taxon>
        <taxon>Kitasatosporales</taxon>
        <taxon>Streptomycetaceae</taxon>
        <taxon>Streptomyces</taxon>
        <taxon>Streptomyces violaceoruber group</taxon>
    </lineage>
</organism>
<feature type="compositionally biased region" description="Polar residues" evidence="1">
    <location>
        <begin position="1"/>
        <end position="13"/>
    </location>
</feature>
<feature type="compositionally biased region" description="Basic and acidic residues" evidence="1">
    <location>
        <begin position="40"/>
        <end position="58"/>
    </location>
</feature>
<dbReference type="Proteomes" id="UP001622731">
    <property type="component" value="Chromosome"/>
</dbReference>
<protein>
    <submittedName>
        <fullName evidence="2">Uncharacterized protein</fullName>
    </submittedName>
</protein>
<keyword evidence="3" id="KW-1185">Reference proteome</keyword>
<dbReference type="EMBL" id="CP108200">
    <property type="protein sequence ID" value="WTS00021.1"/>
    <property type="molecule type" value="Genomic_DNA"/>
</dbReference>
<dbReference type="RefSeq" id="WP_234308109.1">
    <property type="nucleotide sequence ID" value="NZ_BMPR01000001.1"/>
</dbReference>
<evidence type="ECO:0000313" key="3">
    <source>
        <dbReference type="Proteomes" id="UP001622731"/>
    </source>
</evidence>
<accession>A0ABZ1MCP6</accession>
<sequence length="72" mass="8221">MDSSVGGIQQIGEQETAEESRGSRQQNSLGRAFGSIRQSRRIDFRRKSQIFGDRETDHTNTAFQHRRDSVLP</sequence>
<evidence type="ECO:0000256" key="1">
    <source>
        <dbReference type="SAM" id="MobiDB-lite"/>
    </source>
</evidence>
<reference evidence="2 3" key="1">
    <citation type="submission" date="2022-10" db="EMBL/GenBank/DDBJ databases">
        <title>The complete genomes of actinobacterial strains from the NBC collection.</title>
        <authorList>
            <person name="Joergensen T.S."/>
            <person name="Alvarez Arevalo M."/>
            <person name="Sterndorff E.B."/>
            <person name="Faurdal D."/>
            <person name="Vuksanovic O."/>
            <person name="Mourched A.-S."/>
            <person name="Charusanti P."/>
            <person name="Shaw S."/>
            <person name="Blin K."/>
            <person name="Weber T."/>
        </authorList>
    </citation>
    <scope>NUCLEOTIDE SEQUENCE [LARGE SCALE GENOMIC DNA]</scope>
    <source>
        <strain evidence="2 3">NBC_00116</strain>
    </source>
</reference>
<feature type="region of interest" description="Disordered" evidence="1">
    <location>
        <begin position="1"/>
        <end position="72"/>
    </location>
</feature>